<evidence type="ECO:0000259" key="5">
    <source>
        <dbReference type="Pfam" id="PF01923"/>
    </source>
</evidence>
<dbReference type="GO" id="GO:0008817">
    <property type="term" value="F:corrinoid adenosyltransferase activity"/>
    <property type="evidence" value="ECO:0007669"/>
    <property type="project" value="UniProtKB-EC"/>
</dbReference>
<dbReference type="InterPro" id="IPR036451">
    <property type="entry name" value="CblAdoTrfase-like_sf"/>
</dbReference>
<keyword evidence="3 4" id="KW-0067">ATP-binding</keyword>
<keyword evidence="2 4" id="KW-0547">Nucleotide-binding</keyword>
<dbReference type="InterPro" id="IPR016030">
    <property type="entry name" value="CblAdoTrfase-like"/>
</dbReference>
<evidence type="ECO:0000313" key="6">
    <source>
        <dbReference type="EMBL" id="MFD0914172.1"/>
    </source>
</evidence>
<proteinExistence type="inferred from homology"/>
<comment type="caution">
    <text evidence="6">The sequence shown here is derived from an EMBL/GenBank/DDBJ whole genome shotgun (WGS) entry which is preliminary data.</text>
</comment>
<protein>
    <recommendedName>
        <fullName evidence="4">Cobalamin adenosyltransferase</fullName>
        <ecNumber evidence="4">2.5.1.-</ecNumber>
    </recommendedName>
</protein>
<dbReference type="InterPro" id="IPR029499">
    <property type="entry name" value="PduO-typ"/>
</dbReference>
<evidence type="ECO:0000256" key="4">
    <source>
        <dbReference type="RuleBase" id="RU366026"/>
    </source>
</evidence>
<dbReference type="PANTHER" id="PTHR12213:SF0">
    <property type="entry name" value="CORRINOID ADENOSYLTRANSFERASE MMAB"/>
    <property type="match status" value="1"/>
</dbReference>
<evidence type="ECO:0000313" key="7">
    <source>
        <dbReference type="Proteomes" id="UP001597128"/>
    </source>
</evidence>
<keyword evidence="4" id="KW-0169">Cobalamin biosynthesis</keyword>
<dbReference type="EC" id="2.5.1.-" evidence="4"/>
<dbReference type="PANTHER" id="PTHR12213">
    <property type="entry name" value="CORRINOID ADENOSYLTRANSFERASE"/>
    <property type="match status" value="1"/>
</dbReference>
<evidence type="ECO:0000256" key="3">
    <source>
        <dbReference type="ARBA" id="ARBA00022840"/>
    </source>
</evidence>
<dbReference type="Gene3D" id="1.20.1200.10">
    <property type="entry name" value="Cobalamin adenosyltransferase-like"/>
    <property type="match status" value="1"/>
</dbReference>
<keyword evidence="1 4" id="KW-0808">Transferase</keyword>
<gene>
    <name evidence="6" type="ORF">ACFQ1Z_11480</name>
</gene>
<name>A0ABW3FCL1_9PROT</name>
<evidence type="ECO:0000256" key="2">
    <source>
        <dbReference type="ARBA" id="ARBA00022741"/>
    </source>
</evidence>
<reference evidence="7" key="1">
    <citation type="journal article" date="2019" name="Int. J. Syst. Evol. Microbiol.">
        <title>The Global Catalogue of Microorganisms (GCM) 10K type strain sequencing project: providing services to taxonomists for standard genome sequencing and annotation.</title>
        <authorList>
            <consortium name="The Broad Institute Genomics Platform"/>
            <consortium name="The Broad Institute Genome Sequencing Center for Infectious Disease"/>
            <person name="Wu L."/>
            <person name="Ma J."/>
        </authorList>
    </citation>
    <scope>NUCLEOTIDE SEQUENCE [LARGE SCALE GENOMIC DNA]</scope>
    <source>
        <strain evidence="7">CCUG 58412</strain>
    </source>
</reference>
<dbReference type="SUPFAM" id="SSF89028">
    <property type="entry name" value="Cobalamin adenosyltransferase-like"/>
    <property type="match status" value="1"/>
</dbReference>
<dbReference type="Pfam" id="PF01923">
    <property type="entry name" value="Cob_adeno_trans"/>
    <property type="match status" value="1"/>
</dbReference>
<keyword evidence="7" id="KW-1185">Reference proteome</keyword>
<comment type="similarity">
    <text evidence="4">Belongs to the Cob(I)alamin adenosyltransferase family.</text>
</comment>
<feature type="domain" description="Cobalamin adenosyltransferase-like" evidence="5">
    <location>
        <begin position="8"/>
        <end position="165"/>
    </location>
</feature>
<accession>A0ABW3FCL1</accession>
<evidence type="ECO:0000256" key="1">
    <source>
        <dbReference type="ARBA" id="ARBA00022679"/>
    </source>
</evidence>
<dbReference type="Proteomes" id="UP001597128">
    <property type="component" value="Unassembled WGS sequence"/>
</dbReference>
<comment type="catalytic activity">
    <reaction evidence="4">
        <text>2 cob(II)alamin + AH2 + 2 ATP = 2 adenosylcob(III)alamin + 2 triphosphate + A + 2 H(+)</text>
        <dbReference type="Rhea" id="RHEA:53304"/>
        <dbReference type="ChEBI" id="CHEBI:13193"/>
        <dbReference type="ChEBI" id="CHEBI:15378"/>
        <dbReference type="ChEBI" id="CHEBI:16304"/>
        <dbReference type="ChEBI" id="CHEBI:17499"/>
        <dbReference type="ChEBI" id="CHEBI:18036"/>
        <dbReference type="ChEBI" id="CHEBI:18408"/>
        <dbReference type="ChEBI" id="CHEBI:30616"/>
    </reaction>
</comment>
<dbReference type="RefSeq" id="WP_379057746.1">
    <property type="nucleotide sequence ID" value="NZ_JBHTKB010000002.1"/>
</dbReference>
<organism evidence="6 7">
    <name type="scientific">Methylophilus luteus</name>
    <dbReference type="NCBI Taxonomy" id="640108"/>
    <lineage>
        <taxon>Bacteria</taxon>
        <taxon>Pseudomonadati</taxon>
        <taxon>Pseudomonadota</taxon>
        <taxon>Betaproteobacteria</taxon>
        <taxon>Nitrosomonadales</taxon>
        <taxon>Methylophilaceae</taxon>
        <taxon>Methylophilus</taxon>
    </lineage>
</organism>
<sequence length="183" mass="20148">MANRLSRIYTRTGDAGTTGLGDGSRVSKSDLRVQAMGEVDELNAVFGMLLAEDLPEDVRDSLQAIQHDLFDMGGELSMPGHHFMQAGRVAVLEQTLDGWNAELSPLKEFILPGGSRAAAVCHLARTVCRRAERVLHALHAQSPVTAVNLQYLNRLSDLLFVLCRTLNRHAGLPDVLWNNQHKL</sequence>
<dbReference type="NCBIfam" id="TIGR00636">
    <property type="entry name" value="PduO_Nterm"/>
    <property type="match status" value="1"/>
</dbReference>
<dbReference type="EMBL" id="JBHTKB010000002">
    <property type="protein sequence ID" value="MFD0914172.1"/>
    <property type="molecule type" value="Genomic_DNA"/>
</dbReference>